<name>A0A127F819_STEDE</name>
<evidence type="ECO:0000313" key="3">
    <source>
        <dbReference type="Proteomes" id="UP000070250"/>
    </source>
</evidence>
<dbReference type="Proteomes" id="UP000070250">
    <property type="component" value="Chromosome"/>
</dbReference>
<sequence length="85" mass="8936">MRNTASNGLRLSQAGSGEAADKRARLIQALIVSRRLRVRARLASRGATQRDAPVCDLVRNTVPVDALLDAAASGTAPADTSRPGR</sequence>
<gene>
    <name evidence="2" type="ORF">ACG33_05620</name>
</gene>
<keyword evidence="3" id="KW-1185">Reference proteome</keyword>
<feature type="region of interest" description="Disordered" evidence="1">
    <location>
        <begin position="1"/>
        <end position="21"/>
    </location>
</feature>
<protein>
    <submittedName>
        <fullName evidence="2">Uncharacterized protein</fullName>
    </submittedName>
</protein>
<dbReference type="KEGG" id="sdf:ACG33_05620"/>
<organism evidence="2 3">
    <name type="scientific">Steroidobacter denitrificans</name>
    <dbReference type="NCBI Taxonomy" id="465721"/>
    <lineage>
        <taxon>Bacteria</taxon>
        <taxon>Pseudomonadati</taxon>
        <taxon>Pseudomonadota</taxon>
        <taxon>Gammaproteobacteria</taxon>
        <taxon>Steroidobacterales</taxon>
        <taxon>Steroidobacteraceae</taxon>
        <taxon>Steroidobacter</taxon>
    </lineage>
</organism>
<evidence type="ECO:0000313" key="2">
    <source>
        <dbReference type="EMBL" id="AMN46583.1"/>
    </source>
</evidence>
<evidence type="ECO:0000256" key="1">
    <source>
        <dbReference type="SAM" id="MobiDB-lite"/>
    </source>
</evidence>
<proteinExistence type="predicted"/>
<reference evidence="2 3" key="1">
    <citation type="submission" date="2015-06" db="EMBL/GenBank/DDBJ databases">
        <title>A Comprehensive Approach to Explore the Metabolic and Phylogenetic Diversity of Bacterial Steroid Degradation in the Environment: Testosterone as an Example.</title>
        <authorList>
            <person name="Yang F.-C."/>
            <person name="Chen Y.-L."/>
            <person name="Yu C.-P."/>
            <person name="Tang S.-L."/>
            <person name="Wang P.-H."/>
            <person name="Ismail W."/>
            <person name="Wang C.-H."/>
            <person name="Yang C.-Y."/>
            <person name="Chiang Y.-R."/>
        </authorList>
    </citation>
    <scope>NUCLEOTIDE SEQUENCE [LARGE SCALE GENOMIC DNA]</scope>
    <source>
        <strain evidence="2 3">DSM 18526</strain>
    </source>
</reference>
<accession>A0A127F819</accession>
<dbReference type="AlphaFoldDB" id="A0A127F819"/>
<feature type="compositionally biased region" description="Polar residues" evidence="1">
    <location>
        <begin position="1"/>
        <end position="15"/>
    </location>
</feature>
<dbReference type="EMBL" id="CP011971">
    <property type="protein sequence ID" value="AMN46583.1"/>
    <property type="molecule type" value="Genomic_DNA"/>
</dbReference>
<dbReference type="STRING" id="465721.ACG33_05620"/>